<feature type="region of interest" description="Disordered" evidence="1">
    <location>
        <begin position="93"/>
        <end position="120"/>
    </location>
</feature>
<dbReference type="EMBL" id="SDMP01000007">
    <property type="protein sequence ID" value="RYR48073.1"/>
    <property type="molecule type" value="Genomic_DNA"/>
</dbReference>
<evidence type="ECO:0000313" key="3">
    <source>
        <dbReference type="EMBL" id="RYR48073.1"/>
    </source>
</evidence>
<evidence type="ECO:0000259" key="2">
    <source>
        <dbReference type="Pfam" id="PF03108"/>
    </source>
</evidence>
<feature type="domain" description="Transposase MuDR plant" evidence="2">
    <location>
        <begin position="149"/>
        <end position="210"/>
    </location>
</feature>
<dbReference type="Pfam" id="PF03108">
    <property type="entry name" value="DBD_Tnp_Mut"/>
    <property type="match status" value="1"/>
</dbReference>
<dbReference type="PANTHER" id="PTHR31973:SF187">
    <property type="entry name" value="MUTATOR TRANSPOSASE MUDRA PROTEIN"/>
    <property type="match status" value="1"/>
</dbReference>
<feature type="region of interest" description="Disordered" evidence="1">
    <location>
        <begin position="305"/>
        <end position="498"/>
    </location>
</feature>
<keyword evidence="4" id="KW-1185">Reference proteome</keyword>
<feature type="compositionally biased region" description="Low complexity" evidence="1">
    <location>
        <begin position="450"/>
        <end position="480"/>
    </location>
</feature>
<reference evidence="3 4" key="1">
    <citation type="submission" date="2019-01" db="EMBL/GenBank/DDBJ databases">
        <title>Sequencing of cultivated peanut Arachis hypogaea provides insights into genome evolution and oil improvement.</title>
        <authorList>
            <person name="Chen X."/>
        </authorList>
    </citation>
    <scope>NUCLEOTIDE SEQUENCE [LARGE SCALE GENOMIC DNA]</scope>
    <source>
        <strain evidence="4">cv. Fuhuasheng</strain>
        <tissue evidence="3">Leaves</tissue>
    </source>
</reference>
<feature type="compositionally biased region" description="Basic and acidic residues" evidence="1">
    <location>
        <begin position="65"/>
        <end position="77"/>
    </location>
</feature>
<dbReference type="InterPro" id="IPR004332">
    <property type="entry name" value="Transposase_MuDR"/>
</dbReference>
<feature type="compositionally biased region" description="Acidic residues" evidence="1">
    <location>
        <begin position="105"/>
        <end position="117"/>
    </location>
</feature>
<sequence>MGDISEGKELVLYGGVDEGRKQSEPFAAYSGAEDDNEVEYDNSSYSDSLDSEYNPYGEEDDSEDDVHFTDSDDKLDPEVSGFQHVNVMSKKPRAVKKNAGATEQFENDEGGDSDDLDFDHQVGADGSDSEHEDFIFPIHKLQKDMSQYKWEVGIVYASREDFKDTVTAYAVHTTRSIRFRKCDLQRVRAVCSDDCPFWVYAAKIRGEETWQLRSMNLTHTCTQAHRVGILHSKWLGKAFKKKVESNPKVKIRELVSKAQKKWNLTVTKSLATKTKQIALDQIQGTFREQYKRIYDYGQELMRANPGSSVRIQRTAHPDVMPLPYRRPSHRPVKKRRATAGDEEQSSRTHLSRRGEKQRCSLCGSVGHNKSICPKPIEELGSTKSNHLAAKGGRKTASSQPNPKQSVKRKAPPSAAQSNNAAQPKRPRSWPKGTTKPKCSTQPAPQPNKVASPTSLALPSSSSQPATRTLPSSQPTLTTSSNQPVSHFSTRLSGAPHISPKKLKLMAKLPPRKWGML</sequence>
<feature type="compositionally biased region" description="Polar residues" evidence="1">
    <location>
        <begin position="481"/>
        <end position="491"/>
    </location>
</feature>
<proteinExistence type="predicted"/>
<dbReference type="PANTHER" id="PTHR31973">
    <property type="entry name" value="POLYPROTEIN, PUTATIVE-RELATED"/>
    <property type="match status" value="1"/>
</dbReference>
<dbReference type="Proteomes" id="UP000289738">
    <property type="component" value="Chromosome A07"/>
</dbReference>
<feature type="compositionally biased region" description="Low complexity" evidence="1">
    <location>
        <begin position="411"/>
        <end position="423"/>
    </location>
</feature>
<gene>
    <name evidence="3" type="ORF">Ahy_A07g034069</name>
</gene>
<evidence type="ECO:0000256" key="1">
    <source>
        <dbReference type="SAM" id="MobiDB-lite"/>
    </source>
</evidence>
<protein>
    <recommendedName>
        <fullName evidence="2">Transposase MuDR plant domain-containing protein</fullName>
    </recommendedName>
</protein>
<feature type="compositionally biased region" description="Basic residues" evidence="1">
    <location>
        <begin position="326"/>
        <end position="337"/>
    </location>
</feature>
<comment type="caution">
    <text evidence="3">The sequence shown here is derived from an EMBL/GenBank/DDBJ whole genome shotgun (WGS) entry which is preliminary data.</text>
</comment>
<feature type="compositionally biased region" description="Low complexity" evidence="1">
    <location>
        <begin position="41"/>
        <end position="54"/>
    </location>
</feature>
<dbReference type="AlphaFoldDB" id="A0A445CB46"/>
<feature type="compositionally biased region" description="Polar residues" evidence="1">
    <location>
        <begin position="395"/>
        <end position="404"/>
    </location>
</feature>
<feature type="region of interest" description="Disordered" evidence="1">
    <location>
        <begin position="1"/>
        <end position="78"/>
    </location>
</feature>
<accession>A0A445CB46</accession>
<name>A0A445CB46_ARAHY</name>
<evidence type="ECO:0000313" key="4">
    <source>
        <dbReference type="Proteomes" id="UP000289738"/>
    </source>
</evidence>
<organism evidence="3 4">
    <name type="scientific">Arachis hypogaea</name>
    <name type="common">Peanut</name>
    <dbReference type="NCBI Taxonomy" id="3818"/>
    <lineage>
        <taxon>Eukaryota</taxon>
        <taxon>Viridiplantae</taxon>
        <taxon>Streptophyta</taxon>
        <taxon>Embryophyta</taxon>
        <taxon>Tracheophyta</taxon>
        <taxon>Spermatophyta</taxon>
        <taxon>Magnoliopsida</taxon>
        <taxon>eudicotyledons</taxon>
        <taxon>Gunneridae</taxon>
        <taxon>Pentapetalae</taxon>
        <taxon>rosids</taxon>
        <taxon>fabids</taxon>
        <taxon>Fabales</taxon>
        <taxon>Fabaceae</taxon>
        <taxon>Papilionoideae</taxon>
        <taxon>50 kb inversion clade</taxon>
        <taxon>dalbergioids sensu lato</taxon>
        <taxon>Dalbergieae</taxon>
        <taxon>Pterocarpus clade</taxon>
        <taxon>Arachis</taxon>
    </lineage>
</organism>